<protein>
    <submittedName>
        <fullName evidence="3">DUF2027 domain-containing protein</fullName>
    </submittedName>
</protein>
<sequence>MNIGDRVRLLKGKEEGVISKIVNDKLIEVEIEDGFNIPVLKKEVVIISQQEASAFGATSEINPTPKKTHKLPEDTKGVYLALVPINDKQLSLHFINNTELVILFTLCVPAGDTYEGYFGGEVTSKKSVKISNLDKTNFEQWPAFILQLLRFRQGVFHLKEPIQKKIKFKAASLFKSKKLAPVLMQEAYLYEIDLTQTIQPLQAKKLENHLLESQKHSPGDKENRPFSSPVVDLHIEKISKDHELLSGLEILNAQIQKINETLNEAIISGQEEIIYIHGQGNGTLKSALHKRLREFPNLIYFDNHNMAKFGNGATLVRIK</sequence>
<evidence type="ECO:0000259" key="1">
    <source>
        <dbReference type="Pfam" id="PF01713"/>
    </source>
</evidence>
<dbReference type="SUPFAM" id="SSF158949">
    <property type="entry name" value="Smr-associated domain-like"/>
    <property type="match status" value="1"/>
</dbReference>
<dbReference type="Pfam" id="PF01713">
    <property type="entry name" value="Smr"/>
    <property type="match status" value="1"/>
</dbReference>
<dbReference type="Pfam" id="PF09640">
    <property type="entry name" value="DUF2027"/>
    <property type="match status" value="1"/>
</dbReference>
<evidence type="ECO:0000313" key="3">
    <source>
        <dbReference type="EMBL" id="MDN5212164.1"/>
    </source>
</evidence>
<dbReference type="InterPro" id="IPR036781">
    <property type="entry name" value="Smr_assoc-like_sf"/>
</dbReference>
<dbReference type="Gene3D" id="2.60.40.1600">
    <property type="entry name" value="Smr-associated-like"/>
    <property type="match status" value="1"/>
</dbReference>
<name>A0ABT8L351_9BACT</name>
<evidence type="ECO:0000313" key="4">
    <source>
        <dbReference type="Proteomes" id="UP001172083"/>
    </source>
</evidence>
<reference evidence="3" key="1">
    <citation type="submission" date="2023-06" db="EMBL/GenBank/DDBJ databases">
        <title>Genomic of Agaribacillus aureum.</title>
        <authorList>
            <person name="Wang G."/>
        </authorList>
    </citation>
    <scope>NUCLEOTIDE SEQUENCE</scope>
    <source>
        <strain evidence="3">BMA12</strain>
    </source>
</reference>
<feature type="domain" description="Smr" evidence="1">
    <location>
        <begin position="256"/>
        <end position="319"/>
    </location>
</feature>
<dbReference type="Proteomes" id="UP001172083">
    <property type="component" value="Unassembled WGS sequence"/>
</dbReference>
<accession>A0ABT8L351</accession>
<evidence type="ECO:0000259" key="2">
    <source>
        <dbReference type="Pfam" id="PF09640"/>
    </source>
</evidence>
<comment type="caution">
    <text evidence="3">The sequence shown here is derived from an EMBL/GenBank/DDBJ whole genome shotgun (WGS) entry which is preliminary data.</text>
</comment>
<dbReference type="Gene3D" id="3.30.1370.110">
    <property type="match status" value="1"/>
</dbReference>
<dbReference type="InterPro" id="IPR036063">
    <property type="entry name" value="Smr_dom_sf"/>
</dbReference>
<dbReference type="InterPro" id="IPR018598">
    <property type="entry name" value="DUF2027"/>
</dbReference>
<proteinExistence type="predicted"/>
<dbReference type="RefSeq" id="WP_346757487.1">
    <property type="nucleotide sequence ID" value="NZ_JAUJEB010000001.1"/>
</dbReference>
<dbReference type="EMBL" id="JAUJEB010000001">
    <property type="protein sequence ID" value="MDN5212164.1"/>
    <property type="molecule type" value="Genomic_DNA"/>
</dbReference>
<feature type="domain" description="DUF2027" evidence="2">
    <location>
        <begin position="78"/>
        <end position="179"/>
    </location>
</feature>
<organism evidence="3 4">
    <name type="scientific">Agaribacillus aureus</name>
    <dbReference type="NCBI Taxonomy" id="3051825"/>
    <lineage>
        <taxon>Bacteria</taxon>
        <taxon>Pseudomonadati</taxon>
        <taxon>Bacteroidota</taxon>
        <taxon>Cytophagia</taxon>
        <taxon>Cytophagales</taxon>
        <taxon>Splendidivirgaceae</taxon>
        <taxon>Agaribacillus</taxon>
    </lineage>
</organism>
<keyword evidence="4" id="KW-1185">Reference proteome</keyword>
<gene>
    <name evidence="3" type="ORF">QQ020_08880</name>
</gene>
<dbReference type="InterPro" id="IPR002625">
    <property type="entry name" value="Smr_dom"/>
</dbReference>